<gene>
    <name evidence="1" type="ORF">PsorP6_014674</name>
</gene>
<accession>A0ACC0VRW7</accession>
<name>A0ACC0VRW7_9STRA</name>
<organism evidence="1 2">
    <name type="scientific">Peronosclerospora sorghi</name>
    <dbReference type="NCBI Taxonomy" id="230839"/>
    <lineage>
        <taxon>Eukaryota</taxon>
        <taxon>Sar</taxon>
        <taxon>Stramenopiles</taxon>
        <taxon>Oomycota</taxon>
        <taxon>Peronosporomycetes</taxon>
        <taxon>Peronosporales</taxon>
        <taxon>Peronosporaceae</taxon>
        <taxon>Peronosclerospora</taxon>
    </lineage>
</organism>
<keyword evidence="2" id="KW-1185">Reference proteome</keyword>
<evidence type="ECO:0000313" key="2">
    <source>
        <dbReference type="Proteomes" id="UP001163321"/>
    </source>
</evidence>
<sequence length="62" mass="7030">MVNVGDHCDGSGSEQRVSDKTRVLVMKTLRGCQDTYFDAVERSEIVRDVHVDDWRGMEANSK</sequence>
<evidence type="ECO:0000313" key="1">
    <source>
        <dbReference type="EMBL" id="KAI9909248.1"/>
    </source>
</evidence>
<protein>
    <submittedName>
        <fullName evidence="1">Uncharacterized protein</fullName>
    </submittedName>
</protein>
<reference evidence="1 2" key="1">
    <citation type="journal article" date="2022" name="bioRxiv">
        <title>The genome of the oomycete Peronosclerospora sorghi, a cosmopolitan pathogen of maize and sorghum, is inflated with dispersed pseudogenes.</title>
        <authorList>
            <person name="Fletcher K."/>
            <person name="Martin F."/>
            <person name="Isakeit T."/>
            <person name="Cavanaugh K."/>
            <person name="Magill C."/>
            <person name="Michelmore R."/>
        </authorList>
    </citation>
    <scope>NUCLEOTIDE SEQUENCE [LARGE SCALE GENOMIC DNA]</scope>
    <source>
        <strain evidence="1">P6</strain>
    </source>
</reference>
<dbReference type="Proteomes" id="UP001163321">
    <property type="component" value="Chromosome 7"/>
</dbReference>
<comment type="caution">
    <text evidence="1">The sequence shown here is derived from an EMBL/GenBank/DDBJ whole genome shotgun (WGS) entry which is preliminary data.</text>
</comment>
<dbReference type="EMBL" id="CM047586">
    <property type="protein sequence ID" value="KAI9909248.1"/>
    <property type="molecule type" value="Genomic_DNA"/>
</dbReference>
<proteinExistence type="predicted"/>